<dbReference type="GeneID" id="109433514"/>
<evidence type="ECO:0000259" key="1">
    <source>
        <dbReference type="PROSITE" id="PS50181"/>
    </source>
</evidence>
<protein>
    <recommendedName>
        <fullName evidence="1">F-box domain-containing protein</fullName>
    </recommendedName>
</protein>
<dbReference type="SMART" id="SM00256">
    <property type="entry name" value="FBOX"/>
    <property type="match status" value="1"/>
</dbReference>
<dbReference type="PROSITE" id="PS50181">
    <property type="entry name" value="FBOX"/>
    <property type="match status" value="1"/>
</dbReference>
<dbReference type="RefSeq" id="XP_019565496.2">
    <property type="nucleotide sequence ID" value="XM_019709951.3"/>
</dbReference>
<accession>A0ABM1YG59</accession>
<dbReference type="Proteomes" id="UP000069940">
    <property type="component" value="Unassembled WGS sequence"/>
</dbReference>
<dbReference type="InterPro" id="IPR032675">
    <property type="entry name" value="LRR_dom_sf"/>
</dbReference>
<keyword evidence="3" id="KW-1185">Reference proteome</keyword>
<dbReference type="SUPFAM" id="SSF81383">
    <property type="entry name" value="F-box domain"/>
    <property type="match status" value="1"/>
</dbReference>
<dbReference type="Gene3D" id="3.80.10.10">
    <property type="entry name" value="Ribonuclease Inhibitor"/>
    <property type="match status" value="1"/>
</dbReference>
<feature type="domain" description="F-box" evidence="1">
    <location>
        <begin position="6"/>
        <end position="55"/>
    </location>
</feature>
<dbReference type="Pfam" id="PF12937">
    <property type="entry name" value="F-box-like"/>
    <property type="match status" value="1"/>
</dbReference>
<dbReference type="CDD" id="cd09917">
    <property type="entry name" value="F-box_SF"/>
    <property type="match status" value="1"/>
</dbReference>
<reference evidence="2" key="2">
    <citation type="submission" date="2025-05" db="UniProtKB">
        <authorList>
            <consortium name="EnsemblMetazoa"/>
        </authorList>
    </citation>
    <scope>IDENTIFICATION</scope>
    <source>
        <strain evidence="2">Foshan</strain>
    </source>
</reference>
<dbReference type="InterPro" id="IPR036047">
    <property type="entry name" value="F-box-like_dom_sf"/>
</dbReference>
<evidence type="ECO:0000313" key="2">
    <source>
        <dbReference type="EnsemblMetazoa" id="AALFPA23_008822.P12058"/>
    </source>
</evidence>
<dbReference type="EnsemblMetazoa" id="AALFPA23_008822.R12058">
    <property type="protein sequence ID" value="AALFPA23_008822.P12058"/>
    <property type="gene ID" value="AALFPA23_008822"/>
</dbReference>
<dbReference type="SUPFAM" id="SSF52047">
    <property type="entry name" value="RNI-like"/>
    <property type="match status" value="1"/>
</dbReference>
<proteinExistence type="predicted"/>
<evidence type="ECO:0000313" key="3">
    <source>
        <dbReference type="Proteomes" id="UP000069940"/>
    </source>
</evidence>
<reference evidence="3" key="1">
    <citation type="journal article" date="2015" name="Proc. Natl. Acad. Sci. U.S.A.">
        <title>Genome sequence of the Asian Tiger mosquito, Aedes albopictus, reveals insights into its biology, genetics, and evolution.</title>
        <authorList>
            <person name="Chen X.G."/>
            <person name="Jiang X."/>
            <person name="Gu J."/>
            <person name="Xu M."/>
            <person name="Wu Y."/>
            <person name="Deng Y."/>
            <person name="Zhang C."/>
            <person name="Bonizzoni M."/>
            <person name="Dermauw W."/>
            <person name="Vontas J."/>
            <person name="Armbruster P."/>
            <person name="Huang X."/>
            <person name="Yang Y."/>
            <person name="Zhang H."/>
            <person name="He W."/>
            <person name="Peng H."/>
            <person name="Liu Y."/>
            <person name="Wu K."/>
            <person name="Chen J."/>
            <person name="Lirakis M."/>
            <person name="Topalis P."/>
            <person name="Van Leeuwen T."/>
            <person name="Hall A.B."/>
            <person name="Jiang X."/>
            <person name="Thorpe C."/>
            <person name="Mueller R.L."/>
            <person name="Sun C."/>
            <person name="Waterhouse R.M."/>
            <person name="Yan G."/>
            <person name="Tu Z.J."/>
            <person name="Fang X."/>
            <person name="James A.A."/>
        </authorList>
    </citation>
    <scope>NUCLEOTIDE SEQUENCE [LARGE SCALE GENOMIC DNA]</scope>
    <source>
        <strain evidence="3">Foshan</strain>
    </source>
</reference>
<dbReference type="InterPro" id="IPR001810">
    <property type="entry name" value="F-box_dom"/>
</dbReference>
<name>A0ABM1YG59_AEDAL</name>
<organism evidence="2 3">
    <name type="scientific">Aedes albopictus</name>
    <name type="common">Asian tiger mosquito</name>
    <name type="synonym">Stegomyia albopicta</name>
    <dbReference type="NCBI Taxonomy" id="7160"/>
    <lineage>
        <taxon>Eukaryota</taxon>
        <taxon>Metazoa</taxon>
        <taxon>Ecdysozoa</taxon>
        <taxon>Arthropoda</taxon>
        <taxon>Hexapoda</taxon>
        <taxon>Insecta</taxon>
        <taxon>Pterygota</taxon>
        <taxon>Neoptera</taxon>
        <taxon>Endopterygota</taxon>
        <taxon>Diptera</taxon>
        <taxon>Nematocera</taxon>
        <taxon>Culicoidea</taxon>
        <taxon>Culicidae</taxon>
        <taxon>Culicinae</taxon>
        <taxon>Aedini</taxon>
        <taxon>Aedes</taxon>
        <taxon>Stegomyia</taxon>
    </lineage>
</organism>
<sequence length="524" mass="59060">MELRNQTPAINLPNEIWIEIFKNVDNPNLLKLCLVCKHWNGLIFKYLVHRFQLSLDAVKMEQLSKKGIRMAADRSYRHLQLTLPMLNCSPKPMKILRRVAPNLEALRLNLETLDIKVLLRLLQLCPRVQELTIKGVNLILDVFALIDLLNEAVLIVNGVTSLDVDHPLKVIGKTFEPCVVENSVPEVLNEGTIFPAIRSLGLDLTDLDQYQRTFLHCFPNVTELEIVASQADLGVIGAMANRLKVLKVKLLQDAVSTFLTLRLPALEVLALKVNGDIEKRALMHFLLGSKLLKTAIFTFHRTDDVFPVLAASLPMVERLQISGQTSTALIGLEKMIHLKELALKGCCLRPTFIYFALPVTYSVKKLECIGVMTEDRVGELLYRCQFIRSLTLSVRNVHDMSHYAECMQCLEDFTLLIDRVYPTIINQMHEMLSLERLVIKAKLFSKTNFKLLHKVMALPTMKSLTVTVTEGLIPRYVARKVASANRACSLVLNGERIDALPLLVRSTGRKRKVASVAVVSEATN</sequence>